<evidence type="ECO:0000256" key="1">
    <source>
        <dbReference type="ARBA" id="ARBA00005417"/>
    </source>
</evidence>
<dbReference type="EMBL" id="CP006841">
    <property type="protein sequence ID" value="ALA66633.1"/>
    <property type="molecule type" value="Genomic_DNA"/>
</dbReference>
<dbReference type="GO" id="GO:0005524">
    <property type="term" value="F:ATP binding"/>
    <property type="evidence" value="ECO:0007669"/>
    <property type="project" value="UniProtKB-KW"/>
</dbReference>
<dbReference type="SMART" id="SM00382">
    <property type="entry name" value="AAA"/>
    <property type="match status" value="1"/>
</dbReference>
<dbReference type="PROSITE" id="PS50893">
    <property type="entry name" value="ABC_TRANSPORTER_2"/>
    <property type="match status" value="1"/>
</dbReference>
<reference evidence="7 8" key="1">
    <citation type="submission" date="2013-10" db="EMBL/GenBank/DDBJ databases">
        <title>Complete genome sequence of Corynebacterium lactis DSM 45799(T), isolated from raw cow milk.</title>
        <authorList>
            <person name="Ruckert C."/>
            <person name="Albersmeier A."/>
            <person name="Lipski A."/>
            <person name="Kalinowski J."/>
        </authorList>
    </citation>
    <scope>NUCLEOTIDE SEQUENCE [LARGE SCALE GENOMIC DNA]</scope>
    <source>
        <strain evidence="7 8">RW2-5</strain>
    </source>
</reference>
<dbReference type="SUPFAM" id="SSF52540">
    <property type="entry name" value="P-loop containing nucleoside triphosphate hydrolases"/>
    <property type="match status" value="1"/>
</dbReference>
<dbReference type="PANTHER" id="PTHR43335">
    <property type="entry name" value="ABC TRANSPORTER, ATP-BINDING PROTEIN"/>
    <property type="match status" value="1"/>
</dbReference>
<gene>
    <name evidence="7" type="ORF">CLAC_01545</name>
</gene>
<dbReference type="PANTHER" id="PTHR43335:SF4">
    <property type="entry name" value="ABC TRANSPORTER, ATP-BINDING PROTEIN"/>
    <property type="match status" value="1"/>
</dbReference>
<dbReference type="AlphaFoldDB" id="A0A0K2GY70"/>
<evidence type="ECO:0000256" key="2">
    <source>
        <dbReference type="ARBA" id="ARBA00022448"/>
    </source>
</evidence>
<dbReference type="GO" id="GO:0016887">
    <property type="term" value="F:ATP hydrolysis activity"/>
    <property type="evidence" value="ECO:0007669"/>
    <property type="project" value="InterPro"/>
</dbReference>
<proteinExistence type="inferred from homology"/>
<dbReference type="InterPro" id="IPR027417">
    <property type="entry name" value="P-loop_NTPase"/>
</dbReference>
<feature type="compositionally biased region" description="Pro residues" evidence="5">
    <location>
        <begin position="15"/>
        <end position="37"/>
    </location>
</feature>
<dbReference type="Gene3D" id="3.40.50.300">
    <property type="entry name" value="P-loop containing nucleotide triphosphate hydrolases"/>
    <property type="match status" value="1"/>
</dbReference>
<organism evidence="7 8">
    <name type="scientific">Corynebacterium lactis RW2-5</name>
    <dbReference type="NCBI Taxonomy" id="1408189"/>
    <lineage>
        <taxon>Bacteria</taxon>
        <taxon>Bacillati</taxon>
        <taxon>Actinomycetota</taxon>
        <taxon>Actinomycetes</taxon>
        <taxon>Mycobacteriales</taxon>
        <taxon>Corynebacteriaceae</taxon>
        <taxon>Corynebacterium</taxon>
    </lineage>
</organism>
<name>A0A0K2GY70_9CORY</name>
<feature type="region of interest" description="Disordered" evidence="5">
    <location>
        <begin position="11"/>
        <end position="37"/>
    </location>
</feature>
<dbReference type="Pfam" id="PF00005">
    <property type="entry name" value="ABC_tran"/>
    <property type="match status" value="1"/>
</dbReference>
<evidence type="ECO:0000259" key="6">
    <source>
        <dbReference type="PROSITE" id="PS50893"/>
    </source>
</evidence>
<keyword evidence="3" id="KW-0547">Nucleotide-binding</keyword>
<keyword evidence="2" id="KW-0813">Transport</keyword>
<sequence length="287" mass="30396">MCVYPVKEYKKGMNTPPPATPTATPPFPTPPPATPTTPPLVQLRDIEVSFGRGHHRNTVLNGLNMSVRAGEVYGLLGLNGAGKSTLMSTVLGLVPYSGTVTIDGEPWQRHHLDRVGAAINGPAFYPHLSAAHNLLVHARLTGTEPSRIDEVLNTVGLHSGTKHAKAFSTGMKVRLSLAMALLTDPDIVLLDEPTNGLDPEAIVGLRQLLRSLADQGKAVVVSSHQLGEVEKTVDHLGVLAGGHLVYEGALGDFASPGQSLEQAFFEAVHSANSVRATSPTRNKGGQR</sequence>
<accession>A0A0K2GY70</accession>
<dbReference type="InterPro" id="IPR003439">
    <property type="entry name" value="ABC_transporter-like_ATP-bd"/>
</dbReference>
<feature type="domain" description="ABC transporter" evidence="6">
    <location>
        <begin position="41"/>
        <end position="266"/>
    </location>
</feature>
<dbReference type="PATRIC" id="fig|1408189.4.peg.308"/>
<evidence type="ECO:0000313" key="8">
    <source>
        <dbReference type="Proteomes" id="UP000058446"/>
    </source>
</evidence>
<dbReference type="InterPro" id="IPR003593">
    <property type="entry name" value="AAA+_ATPase"/>
</dbReference>
<evidence type="ECO:0000256" key="5">
    <source>
        <dbReference type="SAM" id="MobiDB-lite"/>
    </source>
</evidence>
<comment type="similarity">
    <text evidence="1">Belongs to the ABC transporter superfamily.</text>
</comment>
<evidence type="ECO:0000256" key="4">
    <source>
        <dbReference type="ARBA" id="ARBA00022840"/>
    </source>
</evidence>
<evidence type="ECO:0000313" key="7">
    <source>
        <dbReference type="EMBL" id="ALA66633.1"/>
    </source>
</evidence>
<dbReference type="Proteomes" id="UP000058446">
    <property type="component" value="Chromosome"/>
</dbReference>
<evidence type="ECO:0000256" key="3">
    <source>
        <dbReference type="ARBA" id="ARBA00022741"/>
    </source>
</evidence>
<dbReference type="KEGG" id="clw:CLAC_01545"/>
<keyword evidence="4 7" id="KW-0067">ATP-binding</keyword>
<protein>
    <submittedName>
        <fullName evidence="7">Bacitracin ABC transporter ATP-binding protein</fullName>
    </submittedName>
</protein>
<dbReference type="STRING" id="1408189.CLAC_01545"/>
<keyword evidence="8" id="KW-1185">Reference proteome</keyword>